<protein>
    <recommendedName>
        <fullName evidence="1">HEPN domain-containing protein</fullName>
    </recommendedName>
</protein>
<proteinExistence type="predicted"/>
<dbReference type="EMBL" id="HG917869">
    <property type="protein sequence ID" value="CDM70265.1"/>
    <property type="molecule type" value="Genomic_DNA"/>
</dbReference>
<dbReference type="STRING" id="1216932.CM240_3148"/>
<keyword evidence="3" id="KW-1185">Reference proteome</keyword>
<dbReference type="AlphaFoldDB" id="W6SKA5"/>
<dbReference type="Gene3D" id="1.20.120.330">
    <property type="entry name" value="Nucleotidyltransferases domain 2"/>
    <property type="match status" value="1"/>
</dbReference>
<dbReference type="PATRIC" id="fig|1216932.3.peg.3116"/>
<evidence type="ECO:0000313" key="2">
    <source>
        <dbReference type="EMBL" id="CDM70265.1"/>
    </source>
</evidence>
<evidence type="ECO:0000313" key="3">
    <source>
        <dbReference type="Proteomes" id="UP000019426"/>
    </source>
</evidence>
<dbReference type="HOGENOM" id="CLU_3197989_0_0_9"/>
<dbReference type="eggNOG" id="COG2250">
    <property type="taxonomic scope" value="Bacteria"/>
</dbReference>
<reference evidence="2 3" key="1">
    <citation type="submission" date="2013-11" db="EMBL/GenBank/DDBJ databases">
        <title>Complete genome sequence of Clostridum sp. M2/40.</title>
        <authorList>
            <person name="Wibberg D."/>
            <person name="Puehler A."/>
            <person name="Schlueter A."/>
        </authorList>
    </citation>
    <scope>NUCLEOTIDE SEQUENCE [LARGE SCALE GENOMIC DNA]</scope>
    <source>
        <strain evidence="3">M2/40</strain>
    </source>
</reference>
<dbReference type="KEGG" id="clt:CM240_3148"/>
<gene>
    <name evidence="2" type="ORF">CM240_3148</name>
</gene>
<evidence type="ECO:0000259" key="1">
    <source>
        <dbReference type="Pfam" id="PF05168"/>
    </source>
</evidence>
<sequence length="45" mass="5213">MVDTLKHKEWFEIGNKDLQGAKILFEHGADFGLVLFHLQQCVENI</sequence>
<dbReference type="InterPro" id="IPR007842">
    <property type="entry name" value="HEPN_dom"/>
</dbReference>
<name>W6SKA5_9CLOT</name>
<dbReference type="Proteomes" id="UP000019426">
    <property type="component" value="Chromosome M2/40_rep2"/>
</dbReference>
<accession>W6SKA5</accession>
<organism evidence="2 3">
    <name type="scientific">Clostridium bornimense</name>
    <dbReference type="NCBI Taxonomy" id="1216932"/>
    <lineage>
        <taxon>Bacteria</taxon>
        <taxon>Bacillati</taxon>
        <taxon>Bacillota</taxon>
        <taxon>Clostridia</taxon>
        <taxon>Eubacteriales</taxon>
        <taxon>Clostridiaceae</taxon>
        <taxon>Clostridium</taxon>
    </lineage>
</organism>
<feature type="domain" description="HEPN" evidence="1">
    <location>
        <begin position="8"/>
        <end position="43"/>
    </location>
</feature>
<dbReference type="Pfam" id="PF05168">
    <property type="entry name" value="HEPN"/>
    <property type="match status" value="1"/>
</dbReference>